<accession>D8S9E6</accession>
<evidence type="ECO:0000313" key="7">
    <source>
        <dbReference type="EMBL" id="EFJ11563.1"/>
    </source>
</evidence>
<dbReference type="HOGENOM" id="CLU_034328_0_1_1"/>
<dbReference type="GeneID" id="9649620"/>
<dbReference type="GO" id="GO:0009969">
    <property type="term" value="P:xyloglucan biosynthetic process"/>
    <property type="evidence" value="ECO:0000318"/>
    <property type="project" value="GO_Central"/>
</dbReference>
<comment type="subcellular location">
    <subcellularLocation>
        <location evidence="1">Golgi apparatus membrane</location>
        <topology evidence="1">Single-pass type II membrane protein</topology>
    </subcellularLocation>
</comment>
<dbReference type="InterPro" id="IPR008630">
    <property type="entry name" value="Glyco_trans_34"/>
</dbReference>
<organism evidence="9">
    <name type="scientific">Selaginella moellendorffii</name>
    <name type="common">Spikemoss</name>
    <dbReference type="NCBI Taxonomy" id="88036"/>
    <lineage>
        <taxon>Eukaryota</taxon>
        <taxon>Viridiplantae</taxon>
        <taxon>Streptophyta</taxon>
        <taxon>Embryophyta</taxon>
        <taxon>Tracheophyta</taxon>
        <taxon>Lycopodiopsida</taxon>
        <taxon>Selaginellales</taxon>
        <taxon>Selaginellaceae</taxon>
        <taxon>Selaginella</taxon>
    </lineage>
</organism>
<evidence type="ECO:0000256" key="5">
    <source>
        <dbReference type="ARBA" id="ARBA00022968"/>
    </source>
</evidence>
<keyword evidence="6" id="KW-0333">Golgi apparatus</keyword>
<evidence type="ECO:0000313" key="8">
    <source>
        <dbReference type="EMBL" id="EFJ18950.1"/>
    </source>
</evidence>
<keyword evidence="5" id="KW-0735">Signal-anchor</keyword>
<dbReference type="PANTHER" id="PTHR31311">
    <property type="entry name" value="XYLOGLUCAN 6-XYLOSYLTRANSFERASE 5-RELATED-RELATED"/>
    <property type="match status" value="1"/>
</dbReference>
<evidence type="ECO:0000256" key="1">
    <source>
        <dbReference type="ARBA" id="ARBA00004323"/>
    </source>
</evidence>
<dbReference type="GO" id="GO:0000139">
    <property type="term" value="C:Golgi membrane"/>
    <property type="evidence" value="ECO:0007669"/>
    <property type="project" value="UniProtKB-SubCell"/>
</dbReference>
<dbReference type="EMBL" id="GL377608">
    <property type="protein sequence ID" value="EFJ18950.1"/>
    <property type="molecule type" value="Genomic_DNA"/>
</dbReference>
<comment type="similarity">
    <text evidence="2">Belongs to the glycosyltransferase 34 family.</text>
</comment>
<dbReference type="OrthoDB" id="205108at2759"/>
<dbReference type="EMBL" id="GL377646">
    <property type="protein sequence ID" value="EFJ11563.1"/>
    <property type="molecule type" value="Genomic_DNA"/>
</dbReference>
<proteinExistence type="inferred from homology"/>
<dbReference type="Proteomes" id="UP000001514">
    <property type="component" value="Unassembled WGS sequence"/>
</dbReference>
<dbReference type="InterPro" id="IPR029044">
    <property type="entry name" value="Nucleotide-diphossugar_trans"/>
</dbReference>
<evidence type="ECO:0000256" key="3">
    <source>
        <dbReference type="ARBA" id="ARBA00022676"/>
    </source>
</evidence>
<keyword evidence="5" id="KW-0812">Transmembrane</keyword>
<dbReference type="Gene3D" id="3.90.550.10">
    <property type="entry name" value="Spore Coat Polysaccharide Biosynthesis Protein SpsA, Chain A"/>
    <property type="match status" value="1"/>
</dbReference>
<keyword evidence="4 8" id="KW-0808">Transferase</keyword>
<dbReference type="GO" id="GO:0016758">
    <property type="term" value="F:hexosyltransferase activity"/>
    <property type="evidence" value="ECO:0000318"/>
    <property type="project" value="GO_Central"/>
</dbReference>
<dbReference type="InParanoid" id="D8S9E6"/>
<evidence type="ECO:0000313" key="9">
    <source>
        <dbReference type="Proteomes" id="UP000001514"/>
    </source>
</evidence>
<dbReference type="KEGG" id="smo:SELMODRAFT_112143"/>
<evidence type="ECO:0000256" key="4">
    <source>
        <dbReference type="ARBA" id="ARBA00022679"/>
    </source>
</evidence>
<dbReference type="Gramene" id="EFJ11563">
    <property type="protein sequence ID" value="EFJ11563"/>
    <property type="gene ID" value="SELMODRAFT_126161"/>
</dbReference>
<keyword evidence="3" id="KW-0328">Glycosyltransferase</keyword>
<gene>
    <name evidence="8" type="primary">GT34B3-1</name>
    <name evidence="7" type="synonym">GT34B3-2</name>
    <name evidence="8" type="ORF">SELMODRAFT_112143</name>
    <name evidence="7" type="ORF">SELMODRAFT_126161</name>
</gene>
<dbReference type="AlphaFoldDB" id="D8S9E6"/>
<name>D8S9E6_SELML</name>
<evidence type="ECO:0000256" key="6">
    <source>
        <dbReference type="ARBA" id="ARBA00023034"/>
    </source>
</evidence>
<reference evidence="8 9" key="1">
    <citation type="journal article" date="2011" name="Science">
        <title>The Selaginella genome identifies genetic changes associated with the evolution of vascular plants.</title>
        <authorList>
            <person name="Banks J.A."/>
            <person name="Nishiyama T."/>
            <person name="Hasebe M."/>
            <person name="Bowman J.L."/>
            <person name="Gribskov M."/>
            <person name="dePamphilis C."/>
            <person name="Albert V.A."/>
            <person name="Aono N."/>
            <person name="Aoyama T."/>
            <person name="Ambrose B.A."/>
            <person name="Ashton N.W."/>
            <person name="Axtell M.J."/>
            <person name="Barker E."/>
            <person name="Barker M.S."/>
            <person name="Bennetzen J.L."/>
            <person name="Bonawitz N.D."/>
            <person name="Chapple C."/>
            <person name="Cheng C."/>
            <person name="Correa L.G."/>
            <person name="Dacre M."/>
            <person name="DeBarry J."/>
            <person name="Dreyer I."/>
            <person name="Elias M."/>
            <person name="Engstrom E.M."/>
            <person name="Estelle M."/>
            <person name="Feng L."/>
            <person name="Finet C."/>
            <person name="Floyd S.K."/>
            <person name="Frommer W.B."/>
            <person name="Fujita T."/>
            <person name="Gramzow L."/>
            <person name="Gutensohn M."/>
            <person name="Harholt J."/>
            <person name="Hattori M."/>
            <person name="Heyl A."/>
            <person name="Hirai T."/>
            <person name="Hiwatashi Y."/>
            <person name="Ishikawa M."/>
            <person name="Iwata M."/>
            <person name="Karol K.G."/>
            <person name="Koehler B."/>
            <person name="Kolukisaoglu U."/>
            <person name="Kubo M."/>
            <person name="Kurata T."/>
            <person name="Lalonde S."/>
            <person name="Li K."/>
            <person name="Li Y."/>
            <person name="Litt A."/>
            <person name="Lyons E."/>
            <person name="Manning G."/>
            <person name="Maruyama T."/>
            <person name="Michael T.P."/>
            <person name="Mikami K."/>
            <person name="Miyazaki S."/>
            <person name="Morinaga S."/>
            <person name="Murata T."/>
            <person name="Mueller-Roeber B."/>
            <person name="Nelson D.R."/>
            <person name="Obara M."/>
            <person name="Oguri Y."/>
            <person name="Olmstead R.G."/>
            <person name="Onodera N."/>
            <person name="Petersen B.L."/>
            <person name="Pils B."/>
            <person name="Prigge M."/>
            <person name="Rensing S.A."/>
            <person name="Riano-Pachon D.M."/>
            <person name="Roberts A.W."/>
            <person name="Sato Y."/>
            <person name="Scheller H.V."/>
            <person name="Schulz B."/>
            <person name="Schulz C."/>
            <person name="Shakirov E.V."/>
            <person name="Shibagaki N."/>
            <person name="Shinohara N."/>
            <person name="Shippen D.E."/>
            <person name="Soerensen I."/>
            <person name="Sotooka R."/>
            <person name="Sugimoto N."/>
            <person name="Sugita M."/>
            <person name="Sumikawa N."/>
            <person name="Tanurdzic M."/>
            <person name="Theissen G."/>
            <person name="Ulvskov P."/>
            <person name="Wakazuki S."/>
            <person name="Weng J.K."/>
            <person name="Willats W.W."/>
            <person name="Wipf D."/>
            <person name="Wolf P.G."/>
            <person name="Yang L."/>
            <person name="Zimmer A.D."/>
            <person name="Zhu Q."/>
            <person name="Mitros T."/>
            <person name="Hellsten U."/>
            <person name="Loque D."/>
            <person name="Otillar R."/>
            <person name="Salamov A."/>
            <person name="Schmutz J."/>
            <person name="Shapiro H."/>
            <person name="Lindquist E."/>
            <person name="Lucas S."/>
            <person name="Rokhsar D."/>
            <person name="Grigoriev I.V."/>
        </authorList>
    </citation>
    <scope>NUCLEOTIDE SEQUENCE [LARGE SCALE GENOMIC DNA]</scope>
</reference>
<protein>
    <submittedName>
        <fullName evidence="8">Glycosyltransferase CAZy family GT34-like protein</fullName>
    </submittedName>
</protein>
<dbReference type="KEGG" id="smo:SELMODRAFT_126161"/>
<dbReference type="PANTHER" id="PTHR31311:SF5">
    <property type="entry name" value="XYLOGLUCAN 6-XYLOSYLTRANSFERASE 2"/>
    <property type="match status" value="1"/>
</dbReference>
<dbReference type="Pfam" id="PF05637">
    <property type="entry name" value="Glyco_transf_34"/>
    <property type="match status" value="1"/>
</dbReference>
<sequence length="343" mass="39845">MPERTDLEFLLNKSLAIDPLLNTSFALGPRITDWDEQRSRWFADHNQDRDPSKLLLVTGSQPHPCLNTLGDYMLLRSTKNKIDYCRLHGIELFYNAATFSSDLPSWWVKLPLLRSWMIARPDVEWFWWMDSDAVFTDMAFSIPLDRYKDHNFVLHGWDHLIYGERKWTGLNMGIFLVRNCQWTMDLLDTWAPMGFRGIVADRIGKVLTLALSGRPEDFESDDQGAFIYLLNADRAAWGSRVYLENAYYLNGYWKDLVERYEEFAKNSHPGFGDDRWPFVTHFTGCQICSGKINNVYTPEECRRQMDRALFFADNQILQGIGYVHPSLATHEIVAAAKSSDEQT</sequence>
<dbReference type="eggNOG" id="KOG4748">
    <property type="taxonomic scope" value="Eukaryota"/>
</dbReference>
<keyword evidence="9" id="KW-1185">Reference proteome</keyword>
<evidence type="ECO:0000256" key="2">
    <source>
        <dbReference type="ARBA" id="ARBA00005664"/>
    </source>
</evidence>
<dbReference type="GeneID" id="9628858"/>
<dbReference type="Gramene" id="EFJ18950">
    <property type="protein sequence ID" value="EFJ18950"/>
    <property type="gene ID" value="SELMODRAFT_112143"/>
</dbReference>